<comment type="caution">
    <text evidence="2">The sequence shown here is derived from an EMBL/GenBank/DDBJ whole genome shotgun (WGS) entry which is preliminary data.</text>
</comment>
<keyword evidence="1" id="KW-0472">Membrane</keyword>
<evidence type="ECO:0000256" key="1">
    <source>
        <dbReference type="SAM" id="Phobius"/>
    </source>
</evidence>
<organism evidence="2 3">
    <name type="scientific">Hibiscus sabdariffa</name>
    <name type="common">roselle</name>
    <dbReference type="NCBI Taxonomy" id="183260"/>
    <lineage>
        <taxon>Eukaryota</taxon>
        <taxon>Viridiplantae</taxon>
        <taxon>Streptophyta</taxon>
        <taxon>Embryophyta</taxon>
        <taxon>Tracheophyta</taxon>
        <taxon>Spermatophyta</taxon>
        <taxon>Magnoliopsida</taxon>
        <taxon>eudicotyledons</taxon>
        <taxon>Gunneridae</taxon>
        <taxon>Pentapetalae</taxon>
        <taxon>rosids</taxon>
        <taxon>malvids</taxon>
        <taxon>Malvales</taxon>
        <taxon>Malvaceae</taxon>
        <taxon>Malvoideae</taxon>
        <taxon>Hibiscus</taxon>
    </lineage>
</organism>
<dbReference type="Proteomes" id="UP001396334">
    <property type="component" value="Unassembled WGS sequence"/>
</dbReference>
<name>A0ABR2QQB4_9ROSI</name>
<proteinExistence type="predicted"/>
<gene>
    <name evidence="2" type="ORF">V6N11_060441</name>
</gene>
<sequence length="105" mass="12028">MHRHHTRRDGSFIASTNTVVFIEIAMVIQSLCWLMFIYDGMQSALETGLYLTRITHKSMSIDTQNHTTCQQSSQPGGFYQSNELPFHPGSIQAWHTRWQSQAIQG</sequence>
<keyword evidence="1" id="KW-0812">Transmembrane</keyword>
<keyword evidence="1" id="KW-1133">Transmembrane helix</keyword>
<keyword evidence="3" id="KW-1185">Reference proteome</keyword>
<protein>
    <submittedName>
        <fullName evidence="2">Uncharacterized protein</fullName>
    </submittedName>
</protein>
<accession>A0ABR2QQB4</accession>
<evidence type="ECO:0000313" key="2">
    <source>
        <dbReference type="EMBL" id="KAK9002865.1"/>
    </source>
</evidence>
<feature type="transmembrane region" description="Helical" evidence="1">
    <location>
        <begin position="12"/>
        <end position="36"/>
    </location>
</feature>
<evidence type="ECO:0000313" key="3">
    <source>
        <dbReference type="Proteomes" id="UP001396334"/>
    </source>
</evidence>
<dbReference type="EMBL" id="JBBPBN010000034">
    <property type="protein sequence ID" value="KAK9002865.1"/>
    <property type="molecule type" value="Genomic_DNA"/>
</dbReference>
<reference evidence="2 3" key="1">
    <citation type="journal article" date="2024" name="G3 (Bethesda)">
        <title>Genome assembly of Hibiscus sabdariffa L. provides insights into metabolisms of medicinal natural products.</title>
        <authorList>
            <person name="Kim T."/>
        </authorList>
    </citation>
    <scope>NUCLEOTIDE SEQUENCE [LARGE SCALE GENOMIC DNA]</scope>
    <source>
        <strain evidence="2">TK-2024</strain>
        <tissue evidence="2">Old leaves</tissue>
    </source>
</reference>